<name>A0ABR7C2T6_9BACE</name>
<proteinExistence type="predicted"/>
<keyword evidence="1" id="KW-1133">Transmembrane helix</keyword>
<feature type="transmembrane region" description="Helical" evidence="1">
    <location>
        <begin position="154"/>
        <end position="169"/>
    </location>
</feature>
<feature type="transmembrane region" description="Helical" evidence="1">
    <location>
        <begin position="6"/>
        <end position="24"/>
    </location>
</feature>
<feature type="transmembrane region" description="Helical" evidence="1">
    <location>
        <begin position="259"/>
        <end position="281"/>
    </location>
</feature>
<gene>
    <name evidence="2" type="ORF">H8S53_11860</name>
</gene>
<reference evidence="2 3" key="1">
    <citation type="submission" date="2020-08" db="EMBL/GenBank/DDBJ databases">
        <title>Genome public.</title>
        <authorList>
            <person name="Liu C."/>
            <person name="Sun Q."/>
        </authorList>
    </citation>
    <scope>NUCLEOTIDE SEQUENCE [LARGE SCALE GENOMIC DNA]</scope>
    <source>
        <strain evidence="2 3">NSJ-21</strain>
    </source>
</reference>
<feature type="transmembrane region" description="Helical" evidence="1">
    <location>
        <begin position="36"/>
        <end position="58"/>
    </location>
</feature>
<evidence type="ECO:0000256" key="1">
    <source>
        <dbReference type="SAM" id="Phobius"/>
    </source>
</evidence>
<evidence type="ECO:0000313" key="3">
    <source>
        <dbReference type="Proteomes" id="UP000600230"/>
    </source>
</evidence>
<dbReference type="RefSeq" id="WP_186905837.1">
    <property type="nucleotide sequence ID" value="NZ_JACOOG010000001.1"/>
</dbReference>
<accession>A0ABR7C2T6</accession>
<dbReference type="Pfam" id="PF14897">
    <property type="entry name" value="EpsG"/>
    <property type="match status" value="1"/>
</dbReference>
<protein>
    <submittedName>
        <fullName evidence="2">EpsG family protein</fullName>
    </submittedName>
</protein>
<feature type="transmembrane region" description="Helical" evidence="1">
    <location>
        <begin position="348"/>
        <end position="366"/>
    </location>
</feature>
<dbReference type="Proteomes" id="UP000600230">
    <property type="component" value="Unassembled WGS sequence"/>
</dbReference>
<dbReference type="InterPro" id="IPR049458">
    <property type="entry name" value="EpsG-like"/>
</dbReference>
<feature type="transmembrane region" description="Helical" evidence="1">
    <location>
        <begin position="293"/>
        <end position="312"/>
    </location>
</feature>
<keyword evidence="3" id="KW-1185">Reference proteome</keyword>
<keyword evidence="1" id="KW-0812">Transmembrane</keyword>
<dbReference type="EMBL" id="JACOOG010000001">
    <property type="protein sequence ID" value="MBC5591921.1"/>
    <property type="molecule type" value="Genomic_DNA"/>
</dbReference>
<feature type="transmembrane region" description="Helical" evidence="1">
    <location>
        <begin position="176"/>
        <end position="200"/>
    </location>
</feature>
<evidence type="ECO:0000313" key="2">
    <source>
        <dbReference type="EMBL" id="MBC5591921.1"/>
    </source>
</evidence>
<organism evidence="2 3">
    <name type="scientific">Bacteroides parvus</name>
    <dbReference type="NCBI Taxonomy" id="2763025"/>
    <lineage>
        <taxon>Bacteria</taxon>
        <taxon>Pseudomonadati</taxon>
        <taxon>Bacteroidota</taxon>
        <taxon>Bacteroidia</taxon>
        <taxon>Bacteroidales</taxon>
        <taxon>Bacteroidaceae</taxon>
        <taxon>Bacteroides</taxon>
    </lineage>
</organism>
<feature type="transmembrane region" description="Helical" evidence="1">
    <location>
        <begin position="318"/>
        <end position="336"/>
    </location>
</feature>
<feature type="transmembrane region" description="Helical" evidence="1">
    <location>
        <begin position="131"/>
        <end position="148"/>
    </location>
</feature>
<keyword evidence="1" id="KW-0472">Membrane</keyword>
<comment type="caution">
    <text evidence="2">The sequence shown here is derived from an EMBL/GenBank/DDBJ whole genome shotgun (WGS) entry which is preliminary data.</text>
</comment>
<feature type="transmembrane region" description="Helical" evidence="1">
    <location>
        <begin position="106"/>
        <end position="124"/>
    </location>
</feature>
<sequence>MLLTINIFVSFLMLVWGVSKYPLIGSGRHLMGASVSLANMLCMVLPILYFSFILGLRYEVGVDYPIYRQIYEYDISADMIESLRHRDVEWLYVIICSLLHKLGSPYYMMFVVMAVIPMTFYFLFIKQYPRFFFIAMYFLLATGVLFWYMNIMRQGIAFFILLYACQYIIKKKIIHYILFVLIATGFHTSALLFLPAYLLYYCRGSILNRLPAITLYLICWFASDKLLDLFFSIIGGNILTNTAYMKYANVIAIWEMGGGSGLGVISLHLVDLSLIVCSSLIIRENREMRVDIFYNLFLFGSYLWSIAGRNIVLSRIPFCFVSMRFFVAAITCWYISSYWRTMNFLHRLASVFCILFATANLAGNLINTEYNFVCL</sequence>